<protein>
    <submittedName>
        <fullName evidence="2">DUF1178 family protein</fullName>
    </submittedName>
</protein>
<dbReference type="Pfam" id="PF06676">
    <property type="entry name" value="DUF1178"/>
    <property type="match status" value="1"/>
</dbReference>
<organism evidence="2 3">
    <name type="scientific">Parvularcula marina</name>
    <dbReference type="NCBI Taxonomy" id="2292771"/>
    <lineage>
        <taxon>Bacteria</taxon>
        <taxon>Pseudomonadati</taxon>
        <taxon>Pseudomonadota</taxon>
        <taxon>Alphaproteobacteria</taxon>
        <taxon>Parvularculales</taxon>
        <taxon>Parvularculaceae</taxon>
        <taxon>Parvularcula</taxon>
    </lineage>
</organism>
<dbReference type="EMBL" id="QUQO01000001">
    <property type="protein sequence ID" value="RFB06111.1"/>
    <property type="molecule type" value="Genomic_DNA"/>
</dbReference>
<dbReference type="RefSeq" id="WP_116392744.1">
    <property type="nucleotide sequence ID" value="NZ_QUQO01000001.1"/>
</dbReference>
<dbReference type="InParanoid" id="A0A371RKZ8"/>
<evidence type="ECO:0000313" key="3">
    <source>
        <dbReference type="Proteomes" id="UP000264589"/>
    </source>
</evidence>
<evidence type="ECO:0000256" key="1">
    <source>
        <dbReference type="SAM" id="MobiDB-lite"/>
    </source>
</evidence>
<evidence type="ECO:0000313" key="2">
    <source>
        <dbReference type="EMBL" id="RFB06111.1"/>
    </source>
</evidence>
<name>A0A371RKZ8_9PROT</name>
<dbReference type="PIRSF" id="PIRSF032131">
    <property type="entry name" value="UCP032131"/>
    <property type="match status" value="1"/>
</dbReference>
<dbReference type="AlphaFoldDB" id="A0A371RKZ8"/>
<gene>
    <name evidence="2" type="ORF">DX908_13050</name>
</gene>
<reference evidence="2 3" key="1">
    <citation type="submission" date="2018-08" db="EMBL/GenBank/DDBJ databases">
        <title>Parvularcula sp. SM1705, isolated from surface water of the South Sea China.</title>
        <authorList>
            <person name="Sun L."/>
        </authorList>
    </citation>
    <scope>NUCLEOTIDE SEQUENCE [LARGE SCALE GENOMIC DNA]</scope>
    <source>
        <strain evidence="2 3">SM1705</strain>
    </source>
</reference>
<dbReference type="Proteomes" id="UP000264589">
    <property type="component" value="Unassembled WGS sequence"/>
</dbReference>
<dbReference type="OrthoDB" id="9799894at2"/>
<sequence length="150" mass="16670">MIKYALKCDDGHHFEGWFSNSADFDAQKEAGQLECPACGTSHVSKALMAPAVSTSRKAEARKEAVIRDAAISTFNEAARRAKDYVEKNFDHVGKNFPEEARKIHYGEAKERPIYGEATPKEAKELKDEGVEIAPIPQPVPEPSEVKRKLN</sequence>
<dbReference type="InterPro" id="IPR009562">
    <property type="entry name" value="DUF1178"/>
</dbReference>
<keyword evidence="3" id="KW-1185">Reference proteome</keyword>
<feature type="region of interest" description="Disordered" evidence="1">
    <location>
        <begin position="125"/>
        <end position="150"/>
    </location>
</feature>
<comment type="caution">
    <text evidence="2">The sequence shown here is derived from an EMBL/GenBank/DDBJ whole genome shotgun (WGS) entry which is preliminary data.</text>
</comment>
<proteinExistence type="predicted"/>
<accession>A0A371RKZ8</accession>